<dbReference type="GeneID" id="80819833"/>
<dbReference type="SMART" id="SM01133">
    <property type="entry name" value="DeoC"/>
    <property type="match status" value="1"/>
</dbReference>
<dbReference type="Pfam" id="PF01791">
    <property type="entry name" value="DeoC"/>
    <property type="match status" value="1"/>
</dbReference>
<reference evidence="3 4" key="1">
    <citation type="submission" date="2016-10" db="EMBL/GenBank/DDBJ databases">
        <authorList>
            <person name="Varghese N."/>
            <person name="Submissions S."/>
        </authorList>
    </citation>
    <scope>NUCLEOTIDE SEQUENCE [LARGE SCALE GENOMIC DNA]</scope>
    <source>
        <strain evidence="3 4">FF3</strain>
    </source>
</reference>
<dbReference type="RefSeq" id="WP_074837773.1">
    <property type="nucleotide sequence ID" value="NZ_FNYY01000015.1"/>
</dbReference>
<comment type="similarity">
    <text evidence="1">Belongs to the aldolase LacD family.</text>
</comment>
<sequence>MTDISLSQRRPIHGVAVDQGSGLAAALRTARGDAARDDDLFRFKQLVARTMSAEATTLLVDAYYGRELLPEIAAPCLPMLAYEADVYRISNDDRITVLPDNLKVSDYSGLGVGVLKFFLYYGPNDPAAINDRKQALVRQIGAECREHGVSFLFEPIVYDRGIEDGASAEFAGIKPELVERATRSFAAPEFNIDILKVELPVNLNHVEGIGENRMSRAEAEAVFRRAAEAAGDVPLLYLSAGVTFEQFEAGLQLARAAGVDVAGFMCGRAIWSDAIDVFGAEGPEAAEAWMADEGLRRLRKLGEALA</sequence>
<dbReference type="GO" id="GO:0061595">
    <property type="term" value="F:6-deoxy-6-sulfofructose-1-phosphate aldolase activity"/>
    <property type="evidence" value="ECO:0007669"/>
    <property type="project" value="TreeGrafter"/>
</dbReference>
<dbReference type="Gene3D" id="3.20.20.70">
    <property type="entry name" value="Aldolase class I"/>
    <property type="match status" value="1"/>
</dbReference>
<comment type="caution">
    <text evidence="3">The sequence shown here is derived from an EMBL/GenBank/DDBJ whole genome shotgun (WGS) entry which is preliminary data.</text>
</comment>
<name>A0A975ZPT8_9RHOB</name>
<evidence type="ECO:0000256" key="1">
    <source>
        <dbReference type="ARBA" id="ARBA00008679"/>
    </source>
</evidence>
<gene>
    <name evidence="3" type="ORF">SAMN04487940_11534</name>
</gene>
<keyword evidence="2" id="KW-0456">Lyase</keyword>
<evidence type="ECO:0000313" key="4">
    <source>
        <dbReference type="Proteomes" id="UP000182932"/>
    </source>
</evidence>
<dbReference type="InterPro" id="IPR013785">
    <property type="entry name" value="Aldolase_TIM"/>
</dbReference>
<dbReference type="InterPro" id="IPR050552">
    <property type="entry name" value="LacD_aldolase"/>
</dbReference>
<dbReference type="Proteomes" id="UP000182932">
    <property type="component" value="Unassembled WGS sequence"/>
</dbReference>
<dbReference type="PANTHER" id="PTHR39340">
    <property type="entry name" value="SULFOFRUCTOSEPHOSPHATE ALDOLASE"/>
    <property type="match status" value="1"/>
</dbReference>
<dbReference type="AlphaFoldDB" id="A0A975ZPT8"/>
<evidence type="ECO:0000313" key="3">
    <source>
        <dbReference type="EMBL" id="SEJ95604.1"/>
    </source>
</evidence>
<dbReference type="GO" id="GO:1902777">
    <property type="term" value="P:6-sulfoquinovose(1-) catabolic process"/>
    <property type="evidence" value="ECO:0007669"/>
    <property type="project" value="TreeGrafter"/>
</dbReference>
<dbReference type="SUPFAM" id="SSF51569">
    <property type="entry name" value="Aldolase"/>
    <property type="match status" value="1"/>
</dbReference>
<dbReference type="EMBL" id="FNYY01000015">
    <property type="protein sequence ID" value="SEJ95604.1"/>
    <property type="molecule type" value="Genomic_DNA"/>
</dbReference>
<keyword evidence="4" id="KW-1185">Reference proteome</keyword>
<evidence type="ECO:0000256" key="2">
    <source>
        <dbReference type="ARBA" id="ARBA00023239"/>
    </source>
</evidence>
<proteinExistence type="inferred from homology"/>
<protein>
    <submittedName>
        <fullName evidence="3">Tagatose 1,6-diphosphate aldolase</fullName>
    </submittedName>
</protein>
<dbReference type="PANTHER" id="PTHR39340:SF1">
    <property type="entry name" value="SULFOFRUCTOSEPHOSPHATE ALDOLASE"/>
    <property type="match status" value="1"/>
</dbReference>
<dbReference type="InterPro" id="IPR002915">
    <property type="entry name" value="DeoC/FbaB/LacD_aldolase"/>
</dbReference>
<organism evidence="3 4">
    <name type="scientific">Marinovum algicola</name>
    <dbReference type="NCBI Taxonomy" id="42444"/>
    <lineage>
        <taxon>Bacteria</taxon>
        <taxon>Pseudomonadati</taxon>
        <taxon>Pseudomonadota</taxon>
        <taxon>Alphaproteobacteria</taxon>
        <taxon>Rhodobacterales</taxon>
        <taxon>Roseobacteraceae</taxon>
        <taxon>Marinovum</taxon>
    </lineage>
</organism>
<accession>A0A975ZPT8</accession>
<dbReference type="NCBIfam" id="NF009498">
    <property type="entry name" value="PRK12858.1"/>
    <property type="match status" value="1"/>
</dbReference>